<dbReference type="Pfam" id="PF08360">
    <property type="entry name" value="TetR_C_5"/>
    <property type="match status" value="1"/>
</dbReference>
<evidence type="ECO:0000313" key="3">
    <source>
        <dbReference type="Proteomes" id="UP001527052"/>
    </source>
</evidence>
<evidence type="ECO:0000313" key="2">
    <source>
        <dbReference type="EMBL" id="MCY9548435.1"/>
    </source>
</evidence>
<proteinExistence type="predicted"/>
<dbReference type="SUPFAM" id="SSF48498">
    <property type="entry name" value="Tetracyclin repressor-like, C-terminal domain"/>
    <property type="match status" value="1"/>
</dbReference>
<protein>
    <recommendedName>
        <fullName evidence="1">Transcription regulator QacR C-terminal domain-containing protein</fullName>
    </recommendedName>
</protein>
<dbReference type="InterPro" id="IPR036271">
    <property type="entry name" value="Tet_transcr_reg_TetR-rel_C_sf"/>
</dbReference>
<dbReference type="InterPro" id="IPR013571">
    <property type="entry name" value="Tscrpt_reg_QacR_C"/>
</dbReference>
<reference evidence="2 3" key="1">
    <citation type="submission" date="2022-05" db="EMBL/GenBank/DDBJ databases">
        <title>Genome Sequencing of Bee-Associated Microbes.</title>
        <authorList>
            <person name="Dunlap C."/>
        </authorList>
    </citation>
    <scope>NUCLEOTIDE SEQUENCE [LARGE SCALE GENOMIC DNA]</scope>
    <source>
        <strain evidence="2 3">NRRL BD-083</strain>
    </source>
</reference>
<accession>A0ABT4ES33</accession>
<organism evidence="2 3">
    <name type="scientific">Lysinibacillus xylanilyticus</name>
    <dbReference type="NCBI Taxonomy" id="582475"/>
    <lineage>
        <taxon>Bacteria</taxon>
        <taxon>Bacillati</taxon>
        <taxon>Bacillota</taxon>
        <taxon>Bacilli</taxon>
        <taxon>Bacillales</taxon>
        <taxon>Bacillaceae</taxon>
        <taxon>Lysinibacillus</taxon>
    </lineage>
</organism>
<evidence type="ECO:0000259" key="1">
    <source>
        <dbReference type="Pfam" id="PF08360"/>
    </source>
</evidence>
<feature type="domain" description="Transcription regulator QacR C-terminal" evidence="1">
    <location>
        <begin position="10"/>
        <end position="55"/>
    </location>
</feature>
<keyword evidence="3" id="KW-1185">Reference proteome</keyword>
<gene>
    <name evidence="2" type="ORF">M5W82_16015</name>
</gene>
<name>A0ABT4ES33_9BACI</name>
<dbReference type="Proteomes" id="UP001527052">
    <property type="component" value="Unassembled WGS sequence"/>
</dbReference>
<sequence length="59" mass="6535">MLFQAPDYLIQTLLLSPVLLGTWLGGLCQLSNTQELKALESLFNQAITIFLKEIKKGGI</sequence>
<comment type="caution">
    <text evidence="2">The sequence shown here is derived from an EMBL/GenBank/DDBJ whole genome shotgun (WGS) entry which is preliminary data.</text>
</comment>
<dbReference type="EMBL" id="JAMDLZ010000030">
    <property type="protein sequence ID" value="MCY9548435.1"/>
    <property type="molecule type" value="Genomic_DNA"/>
</dbReference>